<evidence type="ECO:0000313" key="3">
    <source>
        <dbReference type="EMBL" id="MCK9875016.1"/>
    </source>
</evidence>
<evidence type="ECO:0000256" key="2">
    <source>
        <dbReference type="SAM" id="Phobius"/>
    </source>
</evidence>
<reference evidence="3 4" key="1">
    <citation type="submission" date="2022-04" db="EMBL/GenBank/DDBJ databases">
        <title>Genome diversity in the genus Frankia.</title>
        <authorList>
            <person name="Carlos-Shanley C."/>
            <person name="Hahn D."/>
        </authorList>
    </citation>
    <scope>NUCLEOTIDE SEQUENCE [LARGE SCALE GENOMIC DNA]</scope>
    <source>
        <strain evidence="3 4">Ag45/Mut15</strain>
    </source>
</reference>
<gene>
    <name evidence="3" type="ORF">MXD59_04330</name>
</gene>
<keyword evidence="2" id="KW-0812">Transmembrane</keyword>
<keyword evidence="2" id="KW-1133">Transmembrane helix</keyword>
<feature type="transmembrane region" description="Helical" evidence="2">
    <location>
        <begin position="63"/>
        <end position="86"/>
    </location>
</feature>
<protein>
    <submittedName>
        <fullName evidence="3">Uncharacterized protein</fullName>
    </submittedName>
</protein>
<organism evidence="3 4">
    <name type="scientific">Frankia umida</name>
    <dbReference type="NCBI Taxonomy" id="573489"/>
    <lineage>
        <taxon>Bacteria</taxon>
        <taxon>Bacillati</taxon>
        <taxon>Actinomycetota</taxon>
        <taxon>Actinomycetes</taxon>
        <taxon>Frankiales</taxon>
        <taxon>Frankiaceae</taxon>
        <taxon>Frankia</taxon>
    </lineage>
</organism>
<keyword evidence="2" id="KW-0472">Membrane</keyword>
<proteinExistence type="predicted"/>
<feature type="transmembrane region" description="Helical" evidence="2">
    <location>
        <begin position="32"/>
        <end position="51"/>
    </location>
</feature>
<feature type="region of interest" description="Disordered" evidence="1">
    <location>
        <begin position="1"/>
        <end position="20"/>
    </location>
</feature>
<evidence type="ECO:0000256" key="1">
    <source>
        <dbReference type="SAM" id="MobiDB-lite"/>
    </source>
</evidence>
<evidence type="ECO:0000313" key="4">
    <source>
        <dbReference type="Proteomes" id="UP001201873"/>
    </source>
</evidence>
<keyword evidence="4" id="KW-1185">Reference proteome</keyword>
<accession>A0ABT0JU85</accession>
<dbReference type="RefSeq" id="WP_248810972.1">
    <property type="nucleotide sequence ID" value="NZ_JALKFT010000003.1"/>
</dbReference>
<dbReference type="EMBL" id="JALKFT010000003">
    <property type="protein sequence ID" value="MCK9875016.1"/>
    <property type="molecule type" value="Genomic_DNA"/>
</dbReference>
<dbReference type="Proteomes" id="UP001201873">
    <property type="component" value="Unassembled WGS sequence"/>
</dbReference>
<name>A0ABT0JU85_9ACTN</name>
<comment type="caution">
    <text evidence="3">The sequence shown here is derived from an EMBL/GenBank/DDBJ whole genome shotgun (WGS) entry which is preliminary data.</text>
</comment>
<sequence length="101" mass="10456">MNAAGDPVGQATTPVRTGEPDMVGWSAARRQACLAGAIALLAAFVMLGLAVADPSPSRHVRGLLVTIDVVLLAGAATAWLRVVLALGGTRREPTREDTPRD</sequence>